<dbReference type="SUPFAM" id="SSF46626">
    <property type="entry name" value="Cytochrome c"/>
    <property type="match status" value="1"/>
</dbReference>
<name>A0A6I9X3P9_9HYME</name>
<dbReference type="GeneID" id="105428431"/>
<dbReference type="InterPro" id="IPR036909">
    <property type="entry name" value="Cyt_c-like_dom_sf"/>
</dbReference>
<keyword evidence="5 9" id="KW-0349">Heme</keyword>
<dbReference type="GO" id="GO:0009055">
    <property type="term" value="F:electron transfer activity"/>
    <property type="evidence" value="ECO:0007669"/>
    <property type="project" value="InterPro"/>
</dbReference>
<keyword evidence="4 11" id="KW-0813">Transport</keyword>
<evidence type="ECO:0000256" key="8">
    <source>
        <dbReference type="ARBA" id="ARBA00023004"/>
    </source>
</evidence>
<proteinExistence type="inferred from homology"/>
<dbReference type="FunFam" id="1.10.760.10:FF:000001">
    <property type="entry name" value="Cytochrome c iso-1"/>
    <property type="match status" value="1"/>
</dbReference>
<evidence type="ECO:0000256" key="7">
    <source>
        <dbReference type="ARBA" id="ARBA00022982"/>
    </source>
</evidence>
<evidence type="ECO:0000313" key="13">
    <source>
        <dbReference type="Proteomes" id="UP000504615"/>
    </source>
</evidence>
<sequence>MGDAVNGKKLFMKMCASCHTMEKDGKHKLGPNLHGIMGKTCGTTSGFNFTEAIKEKAIVWDEKTLNEFLEFPQKFIPGTKKTFFVKNAEDRKDLIAFLSTLKF</sequence>
<keyword evidence="11" id="KW-0496">Mitochondrion</keyword>
<keyword evidence="6 9" id="KW-0479">Metal-binding</keyword>
<evidence type="ECO:0000259" key="12">
    <source>
        <dbReference type="PROSITE" id="PS51007"/>
    </source>
</evidence>
<dbReference type="AlphaFoldDB" id="A0A6I9X3P9"/>
<dbReference type="OrthoDB" id="449280at2759"/>
<evidence type="ECO:0000256" key="3">
    <source>
        <dbReference type="ARBA" id="ARBA00006488"/>
    </source>
</evidence>
<dbReference type="KEGG" id="pbar:105428431"/>
<keyword evidence="11" id="KW-0679">Respiratory chain</keyword>
<dbReference type="InterPro" id="IPR009056">
    <property type="entry name" value="Cyt_c-like_dom"/>
</dbReference>
<dbReference type="PANTHER" id="PTHR11961">
    <property type="entry name" value="CYTOCHROME C"/>
    <property type="match status" value="1"/>
</dbReference>
<dbReference type="GO" id="GO:0020037">
    <property type="term" value="F:heme binding"/>
    <property type="evidence" value="ECO:0007669"/>
    <property type="project" value="InterPro"/>
</dbReference>
<dbReference type="RefSeq" id="XP_011639062.1">
    <property type="nucleotide sequence ID" value="XM_011640760.2"/>
</dbReference>
<feature type="domain" description="Cytochrome c" evidence="12">
    <location>
        <begin position="2"/>
        <end position="102"/>
    </location>
</feature>
<comment type="similarity">
    <text evidence="3 10">Belongs to the cytochrome c family.</text>
</comment>
<dbReference type="InterPro" id="IPR002327">
    <property type="entry name" value="Cyt_c_1A/1B"/>
</dbReference>
<evidence type="ECO:0000256" key="2">
    <source>
        <dbReference type="ARBA" id="ARBA00004569"/>
    </source>
</evidence>
<keyword evidence="8 9" id="KW-0408">Iron</keyword>
<comment type="function">
    <text evidence="1 11">Electron carrier protein. The oxidized form of the cytochrome c heme group can accept an electron from the heme group of the cytochrome c1 subunit of cytochrome reductase. Cytochrome c then transfers this electron to the cytochrome oxidase complex, the final protein carrier in the mitochondrial electron-transport chain.</text>
</comment>
<dbReference type="PROSITE" id="PS51007">
    <property type="entry name" value="CYTC"/>
    <property type="match status" value="1"/>
</dbReference>
<dbReference type="GO" id="GO:0005758">
    <property type="term" value="C:mitochondrial intermembrane space"/>
    <property type="evidence" value="ECO:0007669"/>
    <property type="project" value="UniProtKB-SubCell"/>
</dbReference>
<evidence type="ECO:0000256" key="10">
    <source>
        <dbReference type="RuleBase" id="RU004426"/>
    </source>
</evidence>
<comment type="PTM">
    <text evidence="11">Binds 1 heme group per subunit.</text>
</comment>
<protein>
    <submittedName>
        <fullName evidence="14">Cytochrome c, testis-specific-like</fullName>
    </submittedName>
</protein>
<comment type="subcellular location">
    <subcellularLocation>
        <location evidence="2">Mitochondrion intermembrane space</location>
    </subcellularLocation>
</comment>
<dbReference type="Pfam" id="PF00034">
    <property type="entry name" value="Cytochrom_C"/>
    <property type="match status" value="1"/>
</dbReference>
<dbReference type="Proteomes" id="UP000504615">
    <property type="component" value="Unplaced"/>
</dbReference>
<accession>A0A6I9X3P9</accession>
<evidence type="ECO:0000256" key="4">
    <source>
        <dbReference type="ARBA" id="ARBA00022448"/>
    </source>
</evidence>
<evidence type="ECO:0000256" key="1">
    <source>
        <dbReference type="ARBA" id="ARBA00002555"/>
    </source>
</evidence>
<organism evidence="13 14">
    <name type="scientific">Pogonomyrmex barbatus</name>
    <name type="common">red harvester ant</name>
    <dbReference type="NCBI Taxonomy" id="144034"/>
    <lineage>
        <taxon>Eukaryota</taxon>
        <taxon>Metazoa</taxon>
        <taxon>Ecdysozoa</taxon>
        <taxon>Arthropoda</taxon>
        <taxon>Hexapoda</taxon>
        <taxon>Insecta</taxon>
        <taxon>Pterygota</taxon>
        <taxon>Neoptera</taxon>
        <taxon>Endopterygota</taxon>
        <taxon>Hymenoptera</taxon>
        <taxon>Apocrita</taxon>
        <taxon>Aculeata</taxon>
        <taxon>Formicoidea</taxon>
        <taxon>Formicidae</taxon>
        <taxon>Myrmicinae</taxon>
        <taxon>Pogonomyrmex</taxon>
    </lineage>
</organism>
<dbReference type="GO" id="GO:0046872">
    <property type="term" value="F:metal ion binding"/>
    <property type="evidence" value="ECO:0007669"/>
    <property type="project" value="UniProtKB-KW"/>
</dbReference>
<keyword evidence="13" id="KW-1185">Reference proteome</keyword>
<evidence type="ECO:0000256" key="11">
    <source>
        <dbReference type="RuleBase" id="RU004427"/>
    </source>
</evidence>
<reference evidence="14" key="1">
    <citation type="submission" date="2025-08" db="UniProtKB">
        <authorList>
            <consortium name="RefSeq"/>
        </authorList>
    </citation>
    <scope>IDENTIFICATION</scope>
</reference>
<evidence type="ECO:0000313" key="14">
    <source>
        <dbReference type="RefSeq" id="XP_011639062.1"/>
    </source>
</evidence>
<evidence type="ECO:0000256" key="5">
    <source>
        <dbReference type="ARBA" id="ARBA00022617"/>
    </source>
</evidence>
<keyword evidence="7 11" id="KW-0249">Electron transport</keyword>
<dbReference type="PRINTS" id="PR00604">
    <property type="entry name" value="CYTCHRMECIAB"/>
</dbReference>
<evidence type="ECO:0000256" key="6">
    <source>
        <dbReference type="ARBA" id="ARBA00022723"/>
    </source>
</evidence>
<evidence type="ECO:0000256" key="9">
    <source>
        <dbReference type="PROSITE-ProRule" id="PRU00433"/>
    </source>
</evidence>
<gene>
    <name evidence="14" type="primary">LOC105428431</name>
</gene>
<dbReference type="Gene3D" id="1.10.760.10">
    <property type="entry name" value="Cytochrome c-like domain"/>
    <property type="match status" value="1"/>
</dbReference>